<protein>
    <submittedName>
        <fullName evidence="4">Siderophore synthetase</fullName>
    </submittedName>
</protein>
<accession>A0A423FAV9</accession>
<dbReference type="Pfam" id="PF04183">
    <property type="entry name" value="IucA_IucC"/>
    <property type="match status" value="1"/>
</dbReference>
<dbReference type="GO" id="GO:0016881">
    <property type="term" value="F:acid-amino acid ligase activity"/>
    <property type="evidence" value="ECO:0007669"/>
    <property type="project" value="UniProtKB-ARBA"/>
</dbReference>
<proteinExistence type="inferred from homology"/>
<reference evidence="4 5" key="1">
    <citation type="submission" date="2016-10" db="EMBL/GenBank/DDBJ databases">
        <title>Comparative genome analysis of multiple Pseudomonas spp. focuses on biocontrol and plant growth promoting traits.</title>
        <authorList>
            <person name="Tao X.-Y."/>
            <person name="Taylor C.G."/>
        </authorList>
    </citation>
    <scope>NUCLEOTIDE SEQUENCE [LARGE SCALE GENOMIC DNA]</scope>
    <source>
        <strain evidence="4 5">29G9</strain>
    </source>
</reference>
<dbReference type="AlphaFoldDB" id="A0A423FAV9"/>
<dbReference type="Pfam" id="PF06276">
    <property type="entry name" value="FhuF"/>
    <property type="match status" value="1"/>
</dbReference>
<feature type="domain" description="Aerobactin siderophore biosynthesis IucA/IucC N-terminal" evidence="2">
    <location>
        <begin position="195"/>
        <end position="434"/>
    </location>
</feature>
<evidence type="ECO:0000256" key="1">
    <source>
        <dbReference type="ARBA" id="ARBA00007832"/>
    </source>
</evidence>
<organism evidence="4 5">
    <name type="scientific">Pseudomonas poae</name>
    <dbReference type="NCBI Taxonomy" id="200451"/>
    <lineage>
        <taxon>Bacteria</taxon>
        <taxon>Pseudomonadati</taxon>
        <taxon>Pseudomonadota</taxon>
        <taxon>Gammaproteobacteria</taxon>
        <taxon>Pseudomonadales</taxon>
        <taxon>Pseudomonadaceae</taxon>
        <taxon>Pseudomonas</taxon>
    </lineage>
</organism>
<dbReference type="PANTHER" id="PTHR34384:SF5">
    <property type="entry name" value="L-2,3-DIAMINOPROPANOATE--CITRATE LIGASE"/>
    <property type="match status" value="1"/>
</dbReference>
<feature type="domain" description="Aerobactin siderophore biosynthesis IucA/IucC-like C-terminal" evidence="3">
    <location>
        <begin position="462"/>
        <end position="622"/>
    </location>
</feature>
<evidence type="ECO:0000259" key="3">
    <source>
        <dbReference type="Pfam" id="PF06276"/>
    </source>
</evidence>
<dbReference type="RefSeq" id="WP_123715531.1">
    <property type="nucleotide sequence ID" value="NZ_MOAY01000030.1"/>
</dbReference>
<evidence type="ECO:0000313" key="5">
    <source>
        <dbReference type="Proteomes" id="UP000284656"/>
    </source>
</evidence>
<dbReference type="InterPro" id="IPR022770">
    <property type="entry name" value="IucA/IucC-like_C"/>
</dbReference>
<dbReference type="Gene3D" id="1.10.510.40">
    <property type="match status" value="1"/>
</dbReference>
<dbReference type="InterPro" id="IPR037455">
    <property type="entry name" value="LucA/IucC-like"/>
</dbReference>
<dbReference type="PANTHER" id="PTHR34384">
    <property type="entry name" value="L-2,3-DIAMINOPROPANOATE--CITRATE LIGASE"/>
    <property type="match status" value="1"/>
</dbReference>
<evidence type="ECO:0000259" key="2">
    <source>
        <dbReference type="Pfam" id="PF04183"/>
    </source>
</evidence>
<sequence length="642" mass="72849">MSSENSRKPEQSLLNRWGEALAAPQFLANRITLDMLINTLAPAAERSFQRLIQALFREGLLDSGALTYDEHGHCRLPLSNHAHLHFEHLRPGRMASWDLRSHVTLCQANLPEQKIQFPSQLLTLLNNALQTPADPQVLSRLNTEIDDSFVNDTLCLAFHDQWSLRLHASMSPAHQDNLLRYLKDEPSVTNPTSVLEQWGTLGHPWHPNYKTKLGLSTDQVIDFSPEFEARFPVILCALHRQYAHVEALAGTADYWQWWQTQFPHAAQQLMAQLTAQGLEARDYLPLPAHPWQARQELPQLFANEIGDRLLVLTDIVAFTAHPTMSFRTVLPDGRGDAPMVKLPVSLRLTSVQRTVSPRSARMGPRISHLLLTILAREPAIQNILSIVPERIGMHFKPQPVNDEHSRHLAVLYRDNPQSLLEPGELAIPVGSLFAIDQHGQPLLRQWVRLSKGQDDADAMLGFFRDYASITVPALLGMYLRYGVAFEAHQQNSFMVMAADGQLSRLLLRDFGDIRIDRQTLHAQGLDIELHDPKMTLYDDAGFVRDKLLHTVFMCHLGELVLLSARYFDIPQALLWNELSAQVSQCFDQLRDVVAPQRWETEREALLEQPWPAKSFMRMRLLESHADIVGRLPNPLSSDAHAN</sequence>
<comment type="caution">
    <text evidence="4">The sequence shown here is derived from an EMBL/GenBank/DDBJ whole genome shotgun (WGS) entry which is preliminary data.</text>
</comment>
<comment type="similarity">
    <text evidence="1">Belongs to the IucA/IucC family.</text>
</comment>
<evidence type="ECO:0000313" key="4">
    <source>
        <dbReference type="EMBL" id="ROM53444.1"/>
    </source>
</evidence>
<dbReference type="Proteomes" id="UP000284656">
    <property type="component" value="Unassembled WGS sequence"/>
</dbReference>
<dbReference type="EMBL" id="MOAY01000030">
    <property type="protein sequence ID" value="ROM53444.1"/>
    <property type="molecule type" value="Genomic_DNA"/>
</dbReference>
<name>A0A423FAV9_9PSED</name>
<dbReference type="InterPro" id="IPR007310">
    <property type="entry name" value="Aerobactin_biosyn_IucA/IucC_N"/>
</dbReference>
<gene>
    <name evidence="4" type="ORF">BK648_07835</name>
</gene>
<dbReference type="GO" id="GO:0019290">
    <property type="term" value="P:siderophore biosynthetic process"/>
    <property type="evidence" value="ECO:0007669"/>
    <property type="project" value="InterPro"/>
</dbReference>